<dbReference type="InterPro" id="IPR017930">
    <property type="entry name" value="Myb_dom"/>
</dbReference>
<dbReference type="CDD" id="cd00167">
    <property type="entry name" value="SANT"/>
    <property type="match status" value="3"/>
</dbReference>
<evidence type="ECO:0000313" key="5">
    <source>
        <dbReference type="Proteomes" id="UP001516023"/>
    </source>
</evidence>
<feature type="compositionally biased region" description="Polar residues" evidence="1">
    <location>
        <begin position="717"/>
        <end position="727"/>
    </location>
</feature>
<protein>
    <submittedName>
        <fullName evidence="4">Uncharacterized protein</fullName>
    </submittedName>
</protein>
<dbReference type="Pfam" id="PF00249">
    <property type="entry name" value="Myb_DNA-binding"/>
    <property type="match status" value="3"/>
</dbReference>
<dbReference type="AlphaFoldDB" id="A0ABD3PU36"/>
<dbReference type="Proteomes" id="UP001516023">
    <property type="component" value="Unassembled WGS sequence"/>
</dbReference>
<dbReference type="PANTHER" id="PTHR45614:SF271">
    <property type="entry name" value="MYB DNA BINDING PROTEIN_ TRANSCRIPTION FACTOR-LIKE PROTEIN"/>
    <property type="match status" value="1"/>
</dbReference>
<evidence type="ECO:0000313" key="4">
    <source>
        <dbReference type="EMBL" id="KAL3791619.1"/>
    </source>
</evidence>
<feature type="compositionally biased region" description="Low complexity" evidence="1">
    <location>
        <begin position="1"/>
        <end position="18"/>
    </location>
</feature>
<proteinExistence type="predicted"/>
<feature type="compositionally biased region" description="Polar residues" evidence="1">
    <location>
        <begin position="545"/>
        <end position="558"/>
    </location>
</feature>
<gene>
    <name evidence="4" type="ORF">HJC23_012209</name>
</gene>
<feature type="compositionally biased region" description="Basic residues" evidence="1">
    <location>
        <begin position="607"/>
        <end position="617"/>
    </location>
</feature>
<feature type="domain" description="Myb-like" evidence="2">
    <location>
        <begin position="788"/>
        <end position="842"/>
    </location>
</feature>
<feature type="compositionally biased region" description="Basic and acidic residues" evidence="1">
    <location>
        <begin position="93"/>
        <end position="109"/>
    </location>
</feature>
<feature type="region of interest" description="Disordered" evidence="1">
    <location>
        <begin position="307"/>
        <end position="358"/>
    </location>
</feature>
<evidence type="ECO:0000259" key="3">
    <source>
        <dbReference type="PROSITE" id="PS51294"/>
    </source>
</evidence>
<dbReference type="SMART" id="SM00717">
    <property type="entry name" value="SANT"/>
    <property type="match status" value="3"/>
</dbReference>
<accession>A0ABD3PU36</accession>
<dbReference type="InterPro" id="IPR009057">
    <property type="entry name" value="Homeodomain-like_sf"/>
</dbReference>
<dbReference type="EMBL" id="JABMIG020000112">
    <property type="protein sequence ID" value="KAL3791619.1"/>
    <property type="molecule type" value="Genomic_DNA"/>
</dbReference>
<feature type="domain" description="Myb-like" evidence="2">
    <location>
        <begin position="742"/>
        <end position="787"/>
    </location>
</feature>
<dbReference type="InterPro" id="IPR050560">
    <property type="entry name" value="MYB_TF"/>
</dbReference>
<evidence type="ECO:0000256" key="1">
    <source>
        <dbReference type="SAM" id="MobiDB-lite"/>
    </source>
</evidence>
<feature type="compositionally biased region" description="Basic residues" evidence="1">
    <location>
        <begin position="397"/>
        <end position="409"/>
    </location>
</feature>
<feature type="compositionally biased region" description="Basic and acidic residues" evidence="1">
    <location>
        <begin position="39"/>
        <end position="63"/>
    </location>
</feature>
<feature type="compositionally biased region" description="Polar residues" evidence="1">
    <location>
        <begin position="565"/>
        <end position="574"/>
    </location>
</feature>
<dbReference type="Gene3D" id="1.10.10.60">
    <property type="entry name" value="Homeodomain-like"/>
    <property type="match status" value="3"/>
</dbReference>
<feature type="region of interest" description="Disordered" evidence="1">
    <location>
        <begin position="1"/>
        <end position="110"/>
    </location>
</feature>
<feature type="compositionally biased region" description="Basic and acidic residues" evidence="1">
    <location>
        <begin position="333"/>
        <end position="342"/>
    </location>
</feature>
<feature type="compositionally biased region" description="Basic and acidic residues" evidence="1">
    <location>
        <begin position="458"/>
        <end position="488"/>
    </location>
</feature>
<name>A0ABD3PU36_9STRA</name>
<feature type="region of interest" description="Disordered" evidence="1">
    <location>
        <begin position="270"/>
        <end position="291"/>
    </location>
</feature>
<feature type="region of interest" description="Disordered" evidence="1">
    <location>
        <begin position="379"/>
        <end position="742"/>
    </location>
</feature>
<feature type="compositionally biased region" description="Polar residues" evidence="1">
    <location>
        <begin position="321"/>
        <end position="331"/>
    </location>
</feature>
<dbReference type="PANTHER" id="PTHR45614">
    <property type="entry name" value="MYB PROTEIN-RELATED"/>
    <property type="match status" value="1"/>
</dbReference>
<keyword evidence="5" id="KW-1185">Reference proteome</keyword>
<feature type="domain" description="HTH myb-type" evidence="3">
    <location>
        <begin position="788"/>
        <end position="846"/>
    </location>
</feature>
<comment type="caution">
    <text evidence="4">The sequence shown here is derived from an EMBL/GenBank/DDBJ whole genome shotgun (WGS) entry which is preliminary data.</text>
</comment>
<feature type="domain" description="HTH myb-type" evidence="3">
    <location>
        <begin position="847"/>
        <end position="899"/>
    </location>
</feature>
<dbReference type="PROSITE" id="PS50090">
    <property type="entry name" value="MYB_LIKE"/>
    <property type="match status" value="3"/>
</dbReference>
<dbReference type="SUPFAM" id="SSF46689">
    <property type="entry name" value="Homeodomain-like"/>
    <property type="match status" value="2"/>
</dbReference>
<feature type="compositionally biased region" description="Pro residues" evidence="1">
    <location>
        <begin position="684"/>
        <end position="709"/>
    </location>
</feature>
<feature type="domain" description="Myb-like" evidence="2">
    <location>
        <begin position="843"/>
        <end position="895"/>
    </location>
</feature>
<dbReference type="InterPro" id="IPR001005">
    <property type="entry name" value="SANT/Myb"/>
</dbReference>
<organism evidence="4 5">
    <name type="scientific">Cyclotella cryptica</name>
    <dbReference type="NCBI Taxonomy" id="29204"/>
    <lineage>
        <taxon>Eukaryota</taxon>
        <taxon>Sar</taxon>
        <taxon>Stramenopiles</taxon>
        <taxon>Ochrophyta</taxon>
        <taxon>Bacillariophyta</taxon>
        <taxon>Coscinodiscophyceae</taxon>
        <taxon>Thalassiosirophycidae</taxon>
        <taxon>Stephanodiscales</taxon>
        <taxon>Stephanodiscaceae</taxon>
        <taxon>Cyclotella</taxon>
    </lineage>
</organism>
<dbReference type="PROSITE" id="PS51294">
    <property type="entry name" value="HTH_MYB"/>
    <property type="match status" value="2"/>
</dbReference>
<feature type="compositionally biased region" description="Basic and acidic residues" evidence="1">
    <location>
        <begin position="435"/>
        <end position="449"/>
    </location>
</feature>
<feature type="compositionally biased region" description="Polar residues" evidence="1">
    <location>
        <begin position="638"/>
        <end position="650"/>
    </location>
</feature>
<evidence type="ECO:0000259" key="2">
    <source>
        <dbReference type="PROSITE" id="PS50090"/>
    </source>
</evidence>
<reference evidence="4 5" key="1">
    <citation type="journal article" date="2020" name="G3 (Bethesda)">
        <title>Improved Reference Genome for Cyclotella cryptica CCMP332, a Model for Cell Wall Morphogenesis, Salinity Adaptation, and Lipid Production in Diatoms (Bacillariophyta).</title>
        <authorList>
            <person name="Roberts W.R."/>
            <person name="Downey K.M."/>
            <person name="Ruck E.C."/>
            <person name="Traller J.C."/>
            <person name="Alverson A.J."/>
        </authorList>
    </citation>
    <scope>NUCLEOTIDE SEQUENCE [LARGE SCALE GENOMIC DNA]</scope>
    <source>
        <strain evidence="4 5">CCMP332</strain>
    </source>
</reference>
<sequence>MVNTGKACSISSKTTAAATKRKKEKVMKPNGKSQALSPVEERGDSLEQRDGSSDERCSRKCEREDADASPAEGVDTGASDRSRVDAKKRRAAKTREIHSKPSRDRRGSDEASFQYLSAHASSFDVNQNINISFNENIMHTDTLAYPTFPSLGSNSFGGLSFSDSKMRIDPCEVRLSAAGSNVSNTDDLGEPLTSISMSQDQAWEILNQDSFGFNLGQGSLSLSFNSDDDNLALPSPDRIGNRVKELTMENALDGTSGDLKKSIDLTTAVTESIDDPSTPRKAFMGASIPAPSSRDVGIKLNSFYPHHDADGIGHIPPTPPSTQSAPLSSSLPRKRESRDDRYRPRRSGHGSLRDGARDYDHYSHELSFHESKSEDYYYDRSRHLRSSGGKRSGTRSSSRRHRSHQTKPYHRSEEHLSASPPPLPNMGSAPSPRSRHTDISGEWIPETKRYKISARSSRHIDREHSRSDRWCQDGRDSHNRENSRDSSRHASINSCHSGVLPPYPTTTNGHPWHSAPIRPNARYPQSPLNAASRAPAPSTYRGNYHVSNPSYSPTTRTQAGAPMTSHLSSMSQSAHIPPVVSHPHPATHPGYSQQNNMLTPHGYPYPPHHHPNNHPHHANGNNTDAVHRAFLPPPPPQFTNKANEPANSNAPPREVYILSSNGEDGNSKPPPPPQYGPHSTPSSNAPPPLPPPHGRGPYHPYHPPPPHLPPTGMVTRPSAQPPLQGTSLLGPLTREQAPGIGWPSSEDALLTECMANHKSPVDWDVIAREHGRGRTARECHDRWTRYLKPGARKGQWREEEDAIVLRAIAQSSEPTFTQWADLAPQLPGRSGKQIRDRWVNYLNPAINHLPFSREDDLRLWEGHNKLGKRWVEISVKVFNSTRSENHIKNRWYSAAFKKFIANEFGPNAYVDAKPGE</sequence>